<reference evidence="4 5" key="1">
    <citation type="journal article" date="2017" name="Elife">
        <title>Extensive horizontal gene transfer in cheese-associated bacteria.</title>
        <authorList>
            <person name="Bonham K.S."/>
            <person name="Wolfe B.E."/>
            <person name="Dutton R.J."/>
        </authorList>
    </citation>
    <scope>NUCLEOTIDE SEQUENCE [LARGE SCALE GENOMIC DNA]</scope>
    <source>
        <strain evidence="4 5">900_6</strain>
    </source>
</reference>
<comment type="caution">
    <text evidence="4">The sequence shown here is derived from an EMBL/GenBank/DDBJ whole genome shotgun (WGS) entry which is preliminary data.</text>
</comment>
<proteinExistence type="predicted"/>
<evidence type="ECO:0000313" key="5">
    <source>
        <dbReference type="Proteomes" id="UP000217720"/>
    </source>
</evidence>
<dbReference type="CDD" id="cd07377">
    <property type="entry name" value="WHTH_GntR"/>
    <property type="match status" value="1"/>
</dbReference>
<dbReference type="PRINTS" id="PR00035">
    <property type="entry name" value="HTHGNTR"/>
</dbReference>
<dbReference type="PANTHER" id="PTHR43537">
    <property type="entry name" value="TRANSCRIPTIONAL REGULATOR, GNTR FAMILY"/>
    <property type="match status" value="1"/>
</dbReference>
<dbReference type="Gene3D" id="1.10.10.10">
    <property type="entry name" value="Winged helix-like DNA-binding domain superfamily/Winged helix DNA-binding domain"/>
    <property type="match status" value="1"/>
</dbReference>
<name>A0A2A3ZB77_BREAU</name>
<dbReference type="RefSeq" id="WP_096161129.1">
    <property type="nucleotide sequence ID" value="NZ_CP025331.1"/>
</dbReference>
<evidence type="ECO:0000256" key="2">
    <source>
        <dbReference type="ARBA" id="ARBA00023125"/>
    </source>
</evidence>
<dbReference type="Gene3D" id="1.20.120.530">
    <property type="entry name" value="GntR ligand-binding domain-like"/>
    <property type="match status" value="1"/>
</dbReference>
<dbReference type="AlphaFoldDB" id="A0A2A3ZB77"/>
<evidence type="ECO:0000313" key="4">
    <source>
        <dbReference type="EMBL" id="PCC48826.1"/>
    </source>
</evidence>
<dbReference type="EMBL" id="NRGO01000025">
    <property type="protein sequence ID" value="PCC48826.1"/>
    <property type="molecule type" value="Genomic_DNA"/>
</dbReference>
<dbReference type="SUPFAM" id="SSF48008">
    <property type="entry name" value="GntR ligand-binding domain-like"/>
    <property type="match status" value="1"/>
</dbReference>
<keyword evidence="2" id="KW-0238">DNA-binding</keyword>
<protein>
    <submittedName>
        <fullName evidence="4">Uncharacterized protein</fullName>
    </submittedName>
</protein>
<dbReference type="Pfam" id="PF07729">
    <property type="entry name" value="FCD"/>
    <property type="match status" value="1"/>
</dbReference>
<dbReference type="InterPro" id="IPR036388">
    <property type="entry name" value="WH-like_DNA-bd_sf"/>
</dbReference>
<dbReference type="Proteomes" id="UP000217720">
    <property type="component" value="Unassembled WGS sequence"/>
</dbReference>
<dbReference type="InterPro" id="IPR000524">
    <property type="entry name" value="Tscrpt_reg_HTH_GntR"/>
</dbReference>
<dbReference type="GO" id="GO:0003677">
    <property type="term" value="F:DNA binding"/>
    <property type="evidence" value="ECO:0007669"/>
    <property type="project" value="UniProtKB-KW"/>
</dbReference>
<dbReference type="InterPro" id="IPR011711">
    <property type="entry name" value="GntR_C"/>
</dbReference>
<dbReference type="InterPro" id="IPR008920">
    <property type="entry name" value="TF_FadR/GntR_C"/>
</dbReference>
<dbReference type="GO" id="GO:0003700">
    <property type="term" value="F:DNA-binding transcription factor activity"/>
    <property type="evidence" value="ECO:0007669"/>
    <property type="project" value="InterPro"/>
</dbReference>
<dbReference type="SUPFAM" id="SSF46785">
    <property type="entry name" value="Winged helix' DNA-binding domain"/>
    <property type="match status" value="1"/>
</dbReference>
<dbReference type="Pfam" id="PF00392">
    <property type="entry name" value="GntR"/>
    <property type="match status" value="1"/>
</dbReference>
<keyword evidence="1" id="KW-0805">Transcription regulation</keyword>
<dbReference type="PROSITE" id="PS50949">
    <property type="entry name" value="HTH_GNTR"/>
    <property type="match status" value="1"/>
</dbReference>
<dbReference type="PANTHER" id="PTHR43537:SF5">
    <property type="entry name" value="UXU OPERON TRANSCRIPTIONAL REGULATOR"/>
    <property type="match status" value="1"/>
</dbReference>
<sequence>MNTTETSRFVAELRSRILDGTLPAGTRLDAERELAAHCELSRTTIRAGLQALASEGMIQRKIGRNGGSFVTTPSGDTVTSSLQLVIGTGGIAERDLMETRLAIEPQCADLAATRMSEDEIGKLSAIQSEMTAAIRPVGNPADRPAFLRANARFHLHIAQGSHNHALSAILAGLIGPIEVLTDDPHLVGPGQLRELVQAHEHIFSAIKSRDGVRAADVMRKHLHAHIRLSSKH</sequence>
<evidence type="ECO:0000256" key="3">
    <source>
        <dbReference type="ARBA" id="ARBA00023163"/>
    </source>
</evidence>
<evidence type="ECO:0000256" key="1">
    <source>
        <dbReference type="ARBA" id="ARBA00023015"/>
    </source>
</evidence>
<accession>A0A2A3ZB77</accession>
<dbReference type="SMART" id="SM00895">
    <property type="entry name" value="FCD"/>
    <property type="match status" value="1"/>
</dbReference>
<organism evidence="4 5">
    <name type="scientific">Brevibacterium aurantiacum</name>
    <dbReference type="NCBI Taxonomy" id="273384"/>
    <lineage>
        <taxon>Bacteria</taxon>
        <taxon>Bacillati</taxon>
        <taxon>Actinomycetota</taxon>
        <taxon>Actinomycetes</taxon>
        <taxon>Micrococcales</taxon>
        <taxon>Brevibacteriaceae</taxon>
        <taxon>Brevibacterium</taxon>
    </lineage>
</organism>
<dbReference type="SMART" id="SM00345">
    <property type="entry name" value="HTH_GNTR"/>
    <property type="match status" value="1"/>
</dbReference>
<gene>
    <name evidence="4" type="ORF">CIK62_16245</name>
</gene>
<keyword evidence="3" id="KW-0804">Transcription</keyword>
<dbReference type="InterPro" id="IPR036390">
    <property type="entry name" value="WH_DNA-bd_sf"/>
</dbReference>